<protein>
    <recommendedName>
        <fullName evidence="3">Reverse transcriptase domain-containing protein</fullName>
    </recommendedName>
</protein>
<evidence type="ECO:0000313" key="2">
    <source>
        <dbReference type="Proteomes" id="UP001152320"/>
    </source>
</evidence>
<dbReference type="OrthoDB" id="10070415at2759"/>
<dbReference type="AlphaFoldDB" id="A0A9Q1HDA1"/>
<keyword evidence="2" id="KW-1185">Reference proteome</keyword>
<dbReference type="EMBL" id="JAIZAY010000005">
    <property type="protein sequence ID" value="KAJ8041083.1"/>
    <property type="molecule type" value="Genomic_DNA"/>
</dbReference>
<evidence type="ECO:0008006" key="3">
    <source>
        <dbReference type="Google" id="ProtNLM"/>
    </source>
</evidence>
<accession>A0A9Q1HDA1</accession>
<evidence type="ECO:0000313" key="1">
    <source>
        <dbReference type="EMBL" id="KAJ8041083.1"/>
    </source>
</evidence>
<reference evidence="1" key="1">
    <citation type="submission" date="2021-10" db="EMBL/GenBank/DDBJ databases">
        <title>Tropical sea cucumber genome reveals ecological adaptation and Cuvierian tubules defense mechanism.</title>
        <authorList>
            <person name="Chen T."/>
        </authorList>
    </citation>
    <scope>NUCLEOTIDE SEQUENCE</scope>
    <source>
        <strain evidence="1">Nanhai2018</strain>
        <tissue evidence="1">Muscle</tissue>
    </source>
</reference>
<gene>
    <name evidence="1" type="ORF">HOLleu_11798</name>
</gene>
<proteinExistence type="predicted"/>
<name>A0A9Q1HDA1_HOLLE</name>
<dbReference type="Proteomes" id="UP001152320">
    <property type="component" value="Chromosome 5"/>
</dbReference>
<sequence>MRDTWWRSIAAKLQPFSDTKDNKKFNDAMKAVYGPQSGGSTPLLSCDKSTPLTVTDYEQMFQEGMTARVLDDGTLSDPFPVTNGVKQDCALAPTLFIIIFSAMLNKAFKDLDFGVDIRFRTDG</sequence>
<organism evidence="1 2">
    <name type="scientific">Holothuria leucospilota</name>
    <name type="common">Black long sea cucumber</name>
    <name type="synonym">Mertensiothuria leucospilota</name>
    <dbReference type="NCBI Taxonomy" id="206669"/>
    <lineage>
        <taxon>Eukaryota</taxon>
        <taxon>Metazoa</taxon>
        <taxon>Echinodermata</taxon>
        <taxon>Eleutherozoa</taxon>
        <taxon>Echinozoa</taxon>
        <taxon>Holothuroidea</taxon>
        <taxon>Aspidochirotacea</taxon>
        <taxon>Aspidochirotida</taxon>
        <taxon>Holothuriidae</taxon>
        <taxon>Holothuria</taxon>
    </lineage>
</organism>
<comment type="caution">
    <text evidence="1">The sequence shown here is derived from an EMBL/GenBank/DDBJ whole genome shotgun (WGS) entry which is preliminary data.</text>
</comment>